<dbReference type="RefSeq" id="WP_076381918.1">
    <property type="nucleotide sequence ID" value="NZ_AP017422.1"/>
</dbReference>
<sequence>MKKNLLCLFAVGVLLFTFFSCAKNNSDPSSALCRVVALSFDSFHLETRQQLDQDGNVLRMEDYIRDTLAAFSVFYYTPGKVLEQDTVMDERNKASDLVTYIIGANGYASSKHRGGRGYETEDSTLFTYDANGYMATSQNYHYTLAADSSRSLAYKETHTFVVVNGVRTEENVVYEGGNNEQYNYKAVYTYSDTVANHVFLLPNIVSTVLEFPFMGKLSNALITRAAYTKPDGTPLYHYDYSYGFDAAGKPVKAYFVYSGSGSGFRGSLQLEYNCP</sequence>
<dbReference type="Proteomes" id="UP000186917">
    <property type="component" value="Unassembled WGS sequence"/>
</dbReference>
<feature type="chain" id="PRO_5030022691" description="YD repeat-containing protein" evidence="1">
    <location>
        <begin position="23"/>
        <end position="275"/>
    </location>
</feature>
<name>A0A173MB41_9BACT</name>
<protein>
    <recommendedName>
        <fullName evidence="4">YD repeat-containing protein</fullName>
    </recommendedName>
</protein>
<feature type="signal peptide" evidence="1">
    <location>
        <begin position="1"/>
        <end position="22"/>
    </location>
</feature>
<dbReference type="OrthoDB" id="680246at2"/>
<dbReference type="STRING" id="477680.SAMN05421788_11155"/>
<dbReference type="EMBL" id="FTOR01000011">
    <property type="protein sequence ID" value="SIT32208.1"/>
    <property type="molecule type" value="Genomic_DNA"/>
</dbReference>
<evidence type="ECO:0000313" key="2">
    <source>
        <dbReference type="EMBL" id="SIT32208.1"/>
    </source>
</evidence>
<reference evidence="3" key="1">
    <citation type="submission" date="2017-01" db="EMBL/GenBank/DDBJ databases">
        <authorList>
            <person name="Varghese N."/>
            <person name="Submissions S."/>
        </authorList>
    </citation>
    <scope>NUCLEOTIDE SEQUENCE [LARGE SCALE GENOMIC DNA]</scope>
    <source>
        <strain evidence="3">DSM 21054</strain>
    </source>
</reference>
<gene>
    <name evidence="2" type="ORF">SAMN05421788_11155</name>
</gene>
<proteinExistence type="predicted"/>
<dbReference type="KEGG" id="fln:FLA_0741"/>
<evidence type="ECO:0000313" key="3">
    <source>
        <dbReference type="Proteomes" id="UP000186917"/>
    </source>
</evidence>
<keyword evidence="1" id="KW-0732">Signal</keyword>
<organism evidence="2 3">
    <name type="scientific">Filimonas lacunae</name>
    <dbReference type="NCBI Taxonomy" id="477680"/>
    <lineage>
        <taxon>Bacteria</taxon>
        <taxon>Pseudomonadati</taxon>
        <taxon>Bacteroidota</taxon>
        <taxon>Chitinophagia</taxon>
        <taxon>Chitinophagales</taxon>
        <taxon>Chitinophagaceae</taxon>
        <taxon>Filimonas</taxon>
    </lineage>
</organism>
<evidence type="ECO:0000256" key="1">
    <source>
        <dbReference type="SAM" id="SignalP"/>
    </source>
</evidence>
<dbReference type="PROSITE" id="PS51257">
    <property type="entry name" value="PROKAR_LIPOPROTEIN"/>
    <property type="match status" value="1"/>
</dbReference>
<evidence type="ECO:0008006" key="4">
    <source>
        <dbReference type="Google" id="ProtNLM"/>
    </source>
</evidence>
<keyword evidence="3" id="KW-1185">Reference proteome</keyword>
<accession>A0A173MB41</accession>
<dbReference type="AlphaFoldDB" id="A0A173MB41"/>